<keyword evidence="2" id="KW-1185">Reference proteome</keyword>
<organism evidence="1 2">
    <name type="scientific">Nocardioides kongjuensis</name>
    <dbReference type="NCBI Taxonomy" id="349522"/>
    <lineage>
        <taxon>Bacteria</taxon>
        <taxon>Bacillati</taxon>
        <taxon>Actinomycetota</taxon>
        <taxon>Actinomycetes</taxon>
        <taxon>Propionibacteriales</taxon>
        <taxon>Nocardioidaceae</taxon>
        <taxon>Nocardioides</taxon>
    </lineage>
</organism>
<sequence>MTLSPRSVPTQVQALLDLQGGVVSRSQALDAGLSRHDIDRMLRRHEWSVVHPCVYVEHTGPLTWQQRAWAAVLACWPAALEGRSAIRAHEGPGRHGAQTHPIEVVVARNRRIRSPAGVVVHRSASFESAVQWNLSPPRRRYDDAVIRVADAAGRDLDAIAVLSDACGARRTTAMRLRARLDQLPRLHRRAWLAQVLDDVATGTCSALEHGYLTLVERPHGLPAALRQVEVSSADGRRMFRDVVYRGRRPEWTQIVELDGRLGHDGTTARDRDLERDLDAALVREHTVRIGDGQVFKRGCATAAKVARLLQARGWLGEAHACPRCAESPE</sequence>
<evidence type="ECO:0000313" key="1">
    <source>
        <dbReference type="EMBL" id="NYD31796.1"/>
    </source>
</evidence>
<comment type="caution">
    <text evidence="1">The sequence shown here is derived from an EMBL/GenBank/DDBJ whole genome shotgun (WGS) entry which is preliminary data.</text>
</comment>
<evidence type="ECO:0000313" key="2">
    <source>
        <dbReference type="Proteomes" id="UP000582231"/>
    </source>
</evidence>
<dbReference type="AlphaFoldDB" id="A0A852RRC3"/>
<dbReference type="RefSeq" id="WP_179728064.1">
    <property type="nucleotide sequence ID" value="NZ_BAABEF010000001.1"/>
</dbReference>
<proteinExistence type="predicted"/>
<protein>
    <recommendedName>
        <fullName evidence="3">Type IV toxin-antitoxin system AbiEi family antitoxin domain-containing protein</fullName>
    </recommendedName>
</protein>
<accession>A0A852RRC3</accession>
<reference evidence="1 2" key="1">
    <citation type="submission" date="2020-07" db="EMBL/GenBank/DDBJ databases">
        <title>Sequencing the genomes of 1000 actinobacteria strains.</title>
        <authorList>
            <person name="Klenk H.-P."/>
        </authorList>
    </citation>
    <scope>NUCLEOTIDE SEQUENCE [LARGE SCALE GENOMIC DNA]</scope>
    <source>
        <strain evidence="1 2">DSM 19082</strain>
    </source>
</reference>
<name>A0A852RRC3_9ACTN</name>
<gene>
    <name evidence="1" type="ORF">BJ958_003342</name>
</gene>
<dbReference type="Proteomes" id="UP000582231">
    <property type="component" value="Unassembled WGS sequence"/>
</dbReference>
<evidence type="ECO:0008006" key="3">
    <source>
        <dbReference type="Google" id="ProtNLM"/>
    </source>
</evidence>
<dbReference type="EMBL" id="JACCBF010000001">
    <property type="protein sequence ID" value="NYD31796.1"/>
    <property type="molecule type" value="Genomic_DNA"/>
</dbReference>